<evidence type="ECO:0000256" key="3">
    <source>
        <dbReference type="ARBA" id="ARBA00023163"/>
    </source>
</evidence>
<evidence type="ECO:0000313" key="7">
    <source>
        <dbReference type="Proteomes" id="UP001629744"/>
    </source>
</evidence>
<evidence type="ECO:0000313" key="6">
    <source>
        <dbReference type="EMBL" id="MFM1730675.1"/>
    </source>
</evidence>
<evidence type="ECO:0000259" key="5">
    <source>
        <dbReference type="PROSITE" id="PS51078"/>
    </source>
</evidence>
<comment type="caution">
    <text evidence="6">The sequence shown here is derived from an EMBL/GenBank/DDBJ whole genome shotgun (WGS) entry which is preliminary data.</text>
</comment>
<dbReference type="Pfam" id="PF01614">
    <property type="entry name" value="IclR_C"/>
    <property type="match status" value="1"/>
</dbReference>
<sequence>MASSVGDRADKDLEGVPASTLDRLSLLLDSFRDTARLTLTELSRRTGIPRSTTHRMLDHLVRMGWLSRIGAEYELGHRLVEVGALAVYRNRMDRAVDPLLRELHHATGHVVHLGVLDGSDVVYIEKVGGRSVPELPTRVGARIPARSSTIGKALLTTTRRTARGPLGVAFGTCSAKLGCIGVRVGSLDGVEVGLSVSGPLSRVRFDDRDAAPVRMAAVAIGQLLDLTGVVHESA</sequence>
<dbReference type="InterPro" id="IPR036388">
    <property type="entry name" value="WH-like_DNA-bd_sf"/>
</dbReference>
<feature type="domain" description="HTH iclR-type" evidence="4">
    <location>
        <begin position="18"/>
        <end position="77"/>
    </location>
</feature>
<dbReference type="Pfam" id="PF09339">
    <property type="entry name" value="HTH_IclR"/>
    <property type="match status" value="1"/>
</dbReference>
<dbReference type="InterPro" id="IPR005471">
    <property type="entry name" value="Tscrpt_reg_IclR_N"/>
</dbReference>
<dbReference type="Proteomes" id="UP001629744">
    <property type="component" value="Unassembled WGS sequence"/>
</dbReference>
<dbReference type="PANTHER" id="PTHR30136:SF24">
    <property type="entry name" value="HTH-TYPE TRANSCRIPTIONAL REPRESSOR ALLR"/>
    <property type="match status" value="1"/>
</dbReference>
<dbReference type="PROSITE" id="PS51077">
    <property type="entry name" value="HTH_ICLR"/>
    <property type="match status" value="1"/>
</dbReference>
<keyword evidence="2" id="KW-0238">DNA-binding</keyword>
<dbReference type="SUPFAM" id="SSF46785">
    <property type="entry name" value="Winged helix' DNA-binding domain"/>
    <property type="match status" value="1"/>
</dbReference>
<dbReference type="InterPro" id="IPR014757">
    <property type="entry name" value="Tscrpt_reg_IclR_C"/>
</dbReference>
<proteinExistence type="predicted"/>
<gene>
    <name evidence="6" type="ORF">ABEU19_004211</name>
</gene>
<keyword evidence="3" id="KW-0804">Transcription</keyword>
<dbReference type="Gene3D" id="3.30.450.40">
    <property type="match status" value="1"/>
</dbReference>
<keyword evidence="1" id="KW-0805">Transcription regulation</keyword>
<feature type="domain" description="IclR-ED" evidence="5">
    <location>
        <begin position="78"/>
        <end position="234"/>
    </location>
</feature>
<dbReference type="SMART" id="SM00346">
    <property type="entry name" value="HTH_ICLR"/>
    <property type="match status" value="1"/>
</dbReference>
<dbReference type="Gene3D" id="1.10.10.10">
    <property type="entry name" value="Winged helix-like DNA-binding domain superfamily/Winged helix DNA-binding domain"/>
    <property type="match status" value="1"/>
</dbReference>
<organism evidence="6 7">
    <name type="scientific">Prescottella soli</name>
    <dbReference type="NCBI Taxonomy" id="1543852"/>
    <lineage>
        <taxon>Bacteria</taxon>
        <taxon>Bacillati</taxon>
        <taxon>Actinomycetota</taxon>
        <taxon>Actinomycetes</taxon>
        <taxon>Mycobacteriales</taxon>
        <taxon>Nocardiaceae</taxon>
        <taxon>Prescottella</taxon>
    </lineage>
</organism>
<dbReference type="InterPro" id="IPR050707">
    <property type="entry name" value="HTH_MetabolicPath_Reg"/>
</dbReference>
<dbReference type="RefSeq" id="WP_348603866.1">
    <property type="nucleotide sequence ID" value="NZ_CP157276.1"/>
</dbReference>
<accession>A0ABW9FYG0</accession>
<evidence type="ECO:0000256" key="2">
    <source>
        <dbReference type="ARBA" id="ARBA00023125"/>
    </source>
</evidence>
<dbReference type="InterPro" id="IPR036390">
    <property type="entry name" value="WH_DNA-bd_sf"/>
</dbReference>
<dbReference type="PROSITE" id="PS51078">
    <property type="entry name" value="ICLR_ED"/>
    <property type="match status" value="1"/>
</dbReference>
<protein>
    <submittedName>
        <fullName evidence="6">Helix-turn-helix domain-containing protein</fullName>
    </submittedName>
</protein>
<keyword evidence="7" id="KW-1185">Reference proteome</keyword>
<reference evidence="6 7" key="1">
    <citation type="submission" date="2023-11" db="EMBL/GenBank/DDBJ databases">
        <authorList>
            <person name="Val-Calvo J."/>
            <person name="Scortti M."/>
            <person name="Vazquez-Boland J."/>
        </authorList>
    </citation>
    <scope>NUCLEOTIDE SEQUENCE [LARGE SCALE GENOMIC DNA]</scope>
    <source>
        <strain evidence="6 7">DSM 46662</strain>
    </source>
</reference>
<name>A0ABW9FYG0_9NOCA</name>
<dbReference type="EMBL" id="JBDLNU010000005">
    <property type="protein sequence ID" value="MFM1730675.1"/>
    <property type="molecule type" value="Genomic_DNA"/>
</dbReference>
<dbReference type="SUPFAM" id="SSF55781">
    <property type="entry name" value="GAF domain-like"/>
    <property type="match status" value="1"/>
</dbReference>
<dbReference type="InterPro" id="IPR029016">
    <property type="entry name" value="GAF-like_dom_sf"/>
</dbReference>
<evidence type="ECO:0000259" key="4">
    <source>
        <dbReference type="PROSITE" id="PS51077"/>
    </source>
</evidence>
<evidence type="ECO:0000256" key="1">
    <source>
        <dbReference type="ARBA" id="ARBA00023015"/>
    </source>
</evidence>
<dbReference type="PANTHER" id="PTHR30136">
    <property type="entry name" value="HELIX-TURN-HELIX TRANSCRIPTIONAL REGULATOR, ICLR FAMILY"/>
    <property type="match status" value="1"/>
</dbReference>